<reference evidence="2 3" key="1">
    <citation type="journal article" date="2024" name="BMC Genomics">
        <title>De novo assembly and annotation of Popillia japonica's genome with initial clues to its potential as an invasive pest.</title>
        <authorList>
            <person name="Cucini C."/>
            <person name="Boschi S."/>
            <person name="Funari R."/>
            <person name="Cardaioli E."/>
            <person name="Iannotti N."/>
            <person name="Marturano G."/>
            <person name="Paoli F."/>
            <person name="Bruttini M."/>
            <person name="Carapelli A."/>
            <person name="Frati F."/>
            <person name="Nardi F."/>
        </authorList>
    </citation>
    <scope>NUCLEOTIDE SEQUENCE [LARGE SCALE GENOMIC DNA]</scope>
    <source>
        <strain evidence="2">DMR45628</strain>
    </source>
</reference>
<dbReference type="Pfam" id="PF26146">
    <property type="entry name" value="PI-PLC_X"/>
    <property type="match status" value="1"/>
</dbReference>
<dbReference type="PANTHER" id="PTHR13593">
    <property type="match status" value="1"/>
</dbReference>
<dbReference type="SUPFAM" id="SSF51695">
    <property type="entry name" value="PLC-like phosphodiesterases"/>
    <property type="match status" value="1"/>
</dbReference>
<organism evidence="2 3">
    <name type="scientific">Popillia japonica</name>
    <name type="common">Japanese beetle</name>
    <dbReference type="NCBI Taxonomy" id="7064"/>
    <lineage>
        <taxon>Eukaryota</taxon>
        <taxon>Metazoa</taxon>
        <taxon>Ecdysozoa</taxon>
        <taxon>Arthropoda</taxon>
        <taxon>Hexapoda</taxon>
        <taxon>Insecta</taxon>
        <taxon>Pterygota</taxon>
        <taxon>Neoptera</taxon>
        <taxon>Endopterygota</taxon>
        <taxon>Coleoptera</taxon>
        <taxon>Polyphaga</taxon>
        <taxon>Scarabaeiformia</taxon>
        <taxon>Scarabaeidae</taxon>
        <taxon>Rutelinae</taxon>
        <taxon>Popillia</taxon>
    </lineage>
</organism>
<feature type="chain" id="PRO_5043688070" evidence="1">
    <location>
        <begin position="29"/>
        <end position="429"/>
    </location>
</feature>
<feature type="signal peptide" evidence="1">
    <location>
        <begin position="1"/>
        <end position="28"/>
    </location>
</feature>
<comment type="caution">
    <text evidence="2">The sequence shown here is derived from an EMBL/GenBank/DDBJ whole genome shotgun (WGS) entry which is preliminary data.</text>
</comment>
<evidence type="ECO:0000256" key="1">
    <source>
        <dbReference type="SAM" id="SignalP"/>
    </source>
</evidence>
<dbReference type="GO" id="GO:0006629">
    <property type="term" value="P:lipid metabolic process"/>
    <property type="evidence" value="ECO:0007669"/>
    <property type="project" value="InterPro"/>
</dbReference>
<proteinExistence type="predicted"/>
<protein>
    <submittedName>
        <fullName evidence="2">Uncharacterized protein</fullName>
    </submittedName>
</protein>
<accession>A0AAW1LQM8</accession>
<name>A0AAW1LQM8_POPJA</name>
<keyword evidence="3" id="KW-1185">Reference proteome</keyword>
<evidence type="ECO:0000313" key="2">
    <source>
        <dbReference type="EMBL" id="KAK9736614.1"/>
    </source>
</evidence>
<gene>
    <name evidence="2" type="ORF">QE152_g11442</name>
</gene>
<sequence>MELPMRFWPSFLVLQLVLVADKIGSIQAQGIPSLSKCGKVHLTVSSLKDSFLEMNWLMTCDSSGEAPDIIALYNQDPRSATKPLHSVNAHRYEGYFKTPIKFRFPWLPGEWDYYDNITDVIPGAHCFPYWIASVRRNRIIDLNCLKVHPTWMDDNRSILGPQRIGSIFIPGTHNSGAYGPIPGIFKKYVLNQNMDIWTQLVFGIRYFDLRIGYYQGDGFTINHDLVKIMKISKLEPHLRVIRRFLELAPKEIVILDLHRFPYPTDFQNSTHRKLIEILKRELGHFALPPSGLQVGKGPTLNEIWQHNKSLIICYGNRQMAKEYPWLWSPLQQHWGNKKYVSDLKDYLSASIENHNTMSNPLWALMAELTITPVEVIFNAGSNAKLADKVNRQLTKWFRDEWHRETNIVATDYFLGNDLINIAIEANKIR</sequence>
<keyword evidence="1" id="KW-0732">Signal</keyword>
<dbReference type="Proteomes" id="UP001458880">
    <property type="component" value="Unassembled WGS sequence"/>
</dbReference>
<evidence type="ECO:0000313" key="3">
    <source>
        <dbReference type="Proteomes" id="UP001458880"/>
    </source>
</evidence>
<dbReference type="InterPro" id="IPR051057">
    <property type="entry name" value="PI-PLC_domain"/>
</dbReference>
<dbReference type="AlphaFoldDB" id="A0AAW1LQM8"/>
<dbReference type="PANTHER" id="PTHR13593:SF103">
    <property type="entry name" value="RE10370P"/>
    <property type="match status" value="1"/>
</dbReference>
<dbReference type="PROSITE" id="PS50007">
    <property type="entry name" value="PIPLC_X_DOMAIN"/>
    <property type="match status" value="1"/>
</dbReference>
<dbReference type="GO" id="GO:0008081">
    <property type="term" value="F:phosphoric diester hydrolase activity"/>
    <property type="evidence" value="ECO:0007669"/>
    <property type="project" value="InterPro"/>
</dbReference>
<dbReference type="Gene3D" id="3.20.20.190">
    <property type="entry name" value="Phosphatidylinositol (PI) phosphodiesterase"/>
    <property type="match status" value="1"/>
</dbReference>
<dbReference type="InterPro" id="IPR017946">
    <property type="entry name" value="PLC-like_Pdiesterase_TIM-brl"/>
</dbReference>
<dbReference type="EMBL" id="JASPKY010000111">
    <property type="protein sequence ID" value="KAK9736614.1"/>
    <property type="molecule type" value="Genomic_DNA"/>
</dbReference>